<feature type="repeat" description="TPR" evidence="3">
    <location>
        <begin position="313"/>
        <end position="346"/>
    </location>
</feature>
<dbReference type="SUPFAM" id="SSF48452">
    <property type="entry name" value="TPR-like"/>
    <property type="match status" value="3"/>
</dbReference>
<dbReference type="PANTHER" id="PTHR44227">
    <property type="match status" value="1"/>
</dbReference>
<dbReference type="EMBL" id="ABOX02000011">
    <property type="protein sequence ID" value="EEF61281.1"/>
    <property type="molecule type" value="Genomic_DNA"/>
</dbReference>
<keyword evidence="1" id="KW-0677">Repeat</keyword>
<evidence type="ECO:0000313" key="6">
    <source>
        <dbReference type="EMBL" id="EEF61281.1"/>
    </source>
</evidence>
<feature type="repeat" description="TPR" evidence="3">
    <location>
        <begin position="421"/>
        <end position="454"/>
    </location>
</feature>
<evidence type="ECO:0000313" key="7">
    <source>
        <dbReference type="Proteomes" id="UP000003688"/>
    </source>
</evidence>
<dbReference type="Proteomes" id="UP000003688">
    <property type="component" value="Unassembled WGS sequence"/>
</dbReference>
<dbReference type="Pfam" id="PF13429">
    <property type="entry name" value="TPR_15"/>
    <property type="match status" value="1"/>
</dbReference>
<dbReference type="OrthoDB" id="9766710at2"/>
<accession>B9XGB9</accession>
<gene>
    <name evidence="6" type="ORF">Cflav_PD3998</name>
</gene>
<evidence type="ECO:0000256" key="1">
    <source>
        <dbReference type="ARBA" id="ARBA00022737"/>
    </source>
</evidence>
<feature type="compositionally biased region" description="Low complexity" evidence="4">
    <location>
        <begin position="40"/>
        <end position="53"/>
    </location>
</feature>
<feature type="region of interest" description="Disordered" evidence="4">
    <location>
        <begin position="26"/>
        <end position="56"/>
    </location>
</feature>
<dbReference type="PANTHER" id="PTHR44227:SF3">
    <property type="entry name" value="PROTEIN O-MANNOSYL-TRANSFERASE TMTC4"/>
    <property type="match status" value="1"/>
</dbReference>
<dbReference type="PROSITE" id="PS50005">
    <property type="entry name" value="TPR"/>
    <property type="match status" value="4"/>
</dbReference>
<evidence type="ECO:0000256" key="5">
    <source>
        <dbReference type="SAM" id="SignalP"/>
    </source>
</evidence>
<dbReference type="Gene3D" id="1.25.40.10">
    <property type="entry name" value="Tetratricopeptide repeat domain"/>
    <property type="match status" value="3"/>
</dbReference>
<evidence type="ECO:0000256" key="3">
    <source>
        <dbReference type="PROSITE-ProRule" id="PRU00339"/>
    </source>
</evidence>
<dbReference type="RefSeq" id="WP_007414865.1">
    <property type="nucleotide sequence ID" value="NZ_ABOX02000011.1"/>
</dbReference>
<keyword evidence="5" id="KW-0732">Signal</keyword>
<name>B9XGB9_PEDPL</name>
<reference evidence="6 7" key="1">
    <citation type="journal article" date="2011" name="J. Bacteriol.">
        <title>Genome sequence of 'Pedosphaera parvula' Ellin514, an aerobic Verrucomicrobial isolate from pasture soil.</title>
        <authorList>
            <person name="Kant R."/>
            <person name="van Passel M.W."/>
            <person name="Sangwan P."/>
            <person name="Palva A."/>
            <person name="Lucas S."/>
            <person name="Copeland A."/>
            <person name="Lapidus A."/>
            <person name="Glavina Del Rio T."/>
            <person name="Dalin E."/>
            <person name="Tice H."/>
            <person name="Bruce D."/>
            <person name="Goodwin L."/>
            <person name="Pitluck S."/>
            <person name="Chertkov O."/>
            <person name="Larimer F.W."/>
            <person name="Land M.L."/>
            <person name="Hauser L."/>
            <person name="Brettin T.S."/>
            <person name="Detter J.C."/>
            <person name="Han S."/>
            <person name="de Vos W.M."/>
            <person name="Janssen P.H."/>
            <person name="Smidt H."/>
        </authorList>
    </citation>
    <scope>NUCLEOTIDE SEQUENCE [LARGE SCALE GENOMIC DNA]</scope>
    <source>
        <strain evidence="6 7">Ellin514</strain>
    </source>
</reference>
<dbReference type="InterPro" id="IPR052346">
    <property type="entry name" value="O-mannosyl-transferase_TMTC"/>
</dbReference>
<dbReference type="Pfam" id="PF13181">
    <property type="entry name" value="TPR_8"/>
    <property type="match status" value="1"/>
</dbReference>
<organism evidence="6 7">
    <name type="scientific">Pedosphaera parvula (strain Ellin514)</name>
    <dbReference type="NCBI Taxonomy" id="320771"/>
    <lineage>
        <taxon>Bacteria</taxon>
        <taxon>Pseudomonadati</taxon>
        <taxon>Verrucomicrobiota</taxon>
        <taxon>Pedosphaerae</taxon>
        <taxon>Pedosphaerales</taxon>
        <taxon>Pedosphaeraceae</taxon>
        <taxon>Pedosphaera</taxon>
    </lineage>
</organism>
<dbReference type="STRING" id="320771.Cflav_PD3998"/>
<keyword evidence="7" id="KW-1185">Reference proteome</keyword>
<feature type="repeat" description="TPR" evidence="3">
    <location>
        <begin position="525"/>
        <end position="558"/>
    </location>
</feature>
<sequence length="570" mass="64202" precursor="true">MLHRFYHGLTVLLAATSMLVVGCASSSSDKQGDVKSAQVKTKATAKAAPTTPTVSEEKVAEAHAHYAQGVVFDMQDEPELALEEYTKSALQDPANDELVLEISRRYLQLKQTDKALEILTNAVAAPNASGAVYARLGMVYSRLGQDDLALQSSEKAIQKSPTLLTGYQNLFLIHLQKNHSAEAFKVLDKAAKQPETSAEFLINLAELFATLERQVPSLQTNTHKAALGVLNRAAKLKPSSLVLRIKLADGFNVLGDRTNALHFYQELLNQVSSRPAVQDDIRAKMADIYLKNKEPQKASEQLKEIVKDDPANSQAYYYLGSLAYDDKKLPEAEDFFHKVLLLNEEMEQAYYDLAGVQINLEKPKEALSTLEHARKKFKPSFVLEFFSGLAFSKEKDFTNALQHLTSAEVIAKAEEPKRLNALFYFEVGSVYERASNFEEAEKYFEKCLSQSPNFTEALNYLGYMWAEHGIKLEKARDLIEKAVKLEPKNPAYLDSFAWVLYKLNQPKEALARIEEAIKLTPEPDATLYDHLGDIYAALKQDDKARTAWRRSLEVEQNEEVRKKLWRDKPQ</sequence>
<comment type="caution">
    <text evidence="6">The sequence shown here is derived from an EMBL/GenBank/DDBJ whole genome shotgun (WGS) entry which is preliminary data.</text>
</comment>
<dbReference type="PROSITE" id="PS51257">
    <property type="entry name" value="PROKAR_LIPOPROTEIN"/>
    <property type="match status" value="1"/>
</dbReference>
<protein>
    <submittedName>
        <fullName evidence="6">Tetratricopeptide TPR_2 repeat protein</fullName>
    </submittedName>
</protein>
<feature type="repeat" description="TPR" evidence="3">
    <location>
        <begin position="130"/>
        <end position="163"/>
    </location>
</feature>
<dbReference type="SMART" id="SM00028">
    <property type="entry name" value="TPR"/>
    <property type="match status" value="9"/>
</dbReference>
<proteinExistence type="predicted"/>
<evidence type="ECO:0000256" key="2">
    <source>
        <dbReference type="ARBA" id="ARBA00022803"/>
    </source>
</evidence>
<evidence type="ECO:0000256" key="4">
    <source>
        <dbReference type="SAM" id="MobiDB-lite"/>
    </source>
</evidence>
<dbReference type="Pfam" id="PF13432">
    <property type="entry name" value="TPR_16"/>
    <property type="match status" value="1"/>
</dbReference>
<feature type="chain" id="PRO_5002893195" evidence="5">
    <location>
        <begin position="27"/>
        <end position="570"/>
    </location>
</feature>
<dbReference type="InterPro" id="IPR011990">
    <property type="entry name" value="TPR-like_helical_dom_sf"/>
</dbReference>
<feature type="signal peptide" evidence="5">
    <location>
        <begin position="1"/>
        <end position="26"/>
    </location>
</feature>
<dbReference type="InterPro" id="IPR019734">
    <property type="entry name" value="TPR_rpt"/>
</dbReference>
<dbReference type="AlphaFoldDB" id="B9XGB9"/>
<dbReference type="PROSITE" id="PS50293">
    <property type="entry name" value="TPR_REGION"/>
    <property type="match status" value="1"/>
</dbReference>
<keyword evidence="2 3" id="KW-0802">TPR repeat</keyword>